<comment type="subcellular location">
    <subcellularLocation>
        <location evidence="2">Cytoplasm</location>
    </subcellularLocation>
    <subcellularLocation>
        <location evidence="1">Nucleus</location>
        <location evidence="1">Cajal body</location>
    </subcellularLocation>
    <subcellularLocation>
        <location evidence="3">Nucleus</location>
        <location evidence="3">Nucleolus</location>
    </subcellularLocation>
</comment>
<keyword evidence="9" id="KW-0539">Nucleus</keyword>
<proteinExistence type="inferred from homology"/>
<dbReference type="CDD" id="cd23338">
    <property type="entry name" value="beta-trefoil_FSCN_FRG1"/>
    <property type="match status" value="1"/>
</dbReference>
<evidence type="ECO:0000256" key="8">
    <source>
        <dbReference type="ARBA" id="ARBA00022552"/>
    </source>
</evidence>
<reference evidence="12" key="1">
    <citation type="submission" date="2017-10" db="EMBL/GenBank/DDBJ databases">
        <title>Rapid genome shrinkage in a self-fertile nematode reveals novel sperm competition proteins.</title>
        <authorList>
            <person name="Yin D."/>
            <person name="Schwarz E.M."/>
            <person name="Thomas C.G."/>
            <person name="Felde R.L."/>
            <person name="Korf I.F."/>
            <person name="Cutter A.D."/>
            <person name="Schartner C.M."/>
            <person name="Ralston E.J."/>
            <person name="Meyer B.J."/>
            <person name="Haag E.S."/>
        </authorList>
    </citation>
    <scope>NUCLEOTIDE SEQUENCE [LARGE SCALE GENOMIC DNA]</scope>
    <source>
        <strain evidence="12">JU1422</strain>
    </source>
</reference>
<dbReference type="GO" id="GO:0055120">
    <property type="term" value="C:striated muscle dense body"/>
    <property type="evidence" value="ECO:0007669"/>
    <property type="project" value="TreeGrafter"/>
</dbReference>
<protein>
    <recommendedName>
        <fullName evidence="10">Protein FRG1 homolog</fullName>
    </recommendedName>
</protein>
<dbReference type="PANTHER" id="PTHR12928:SF0">
    <property type="entry name" value="FSHD REGION GENE 1"/>
    <property type="match status" value="1"/>
</dbReference>
<dbReference type="FunFam" id="2.80.10.50:FF:000061">
    <property type="entry name" value="Protein FRG1"/>
    <property type="match status" value="1"/>
</dbReference>
<keyword evidence="5" id="KW-0963">Cytoplasm</keyword>
<keyword evidence="6" id="KW-0690">Ribosome biogenesis</keyword>
<evidence type="ECO:0000256" key="3">
    <source>
        <dbReference type="ARBA" id="ARBA00004604"/>
    </source>
</evidence>
<sequence length="289" mass="32198">MIFPKKNIFRIFRKMPGGDYNAVKSGGLKLKAGKKNLFKVGKDKKKRNKDEGEKIDPDTVENGGWRKIADEYDMKGGINVAIEVASGEKGSTRTYIAAMDNGKFTIGFPHPEGEGPNPEEIFALVKTPDDSKISLKTGFGRYVGVDSEFQLVAFSEAIGVREQFLLVFQDGKTAFQAVALPLFLSTVASKEGNVHVASRTATENEMVNIRTDAVKEGPVDWRSAEDRKSARDCETAYVKMYQHSKVDLKNRHIAIDVKDRKGVKKAQAEGSAHELLLDRRMKMKSDRYC</sequence>
<dbReference type="GO" id="GO:0005730">
    <property type="term" value="C:nucleolus"/>
    <property type="evidence" value="ECO:0007669"/>
    <property type="project" value="UniProtKB-SubCell"/>
</dbReference>
<dbReference type="GO" id="GO:0071013">
    <property type="term" value="C:catalytic step 2 spliceosome"/>
    <property type="evidence" value="ECO:0007669"/>
    <property type="project" value="TreeGrafter"/>
</dbReference>
<name>A0A2G5UNG1_9PELO</name>
<evidence type="ECO:0000256" key="10">
    <source>
        <dbReference type="ARBA" id="ARBA00072064"/>
    </source>
</evidence>
<dbReference type="InterPro" id="IPR008999">
    <property type="entry name" value="Actin-crosslinking"/>
</dbReference>
<dbReference type="Proteomes" id="UP000230233">
    <property type="component" value="Chromosome III"/>
</dbReference>
<evidence type="ECO:0000256" key="9">
    <source>
        <dbReference type="ARBA" id="ARBA00023242"/>
    </source>
</evidence>
<dbReference type="GO" id="GO:0007517">
    <property type="term" value="P:muscle organ development"/>
    <property type="evidence" value="ECO:0007669"/>
    <property type="project" value="UniProtKB-KW"/>
</dbReference>
<dbReference type="OrthoDB" id="5539371at2759"/>
<dbReference type="Pfam" id="PF06229">
    <property type="entry name" value="FRG1"/>
    <property type="match status" value="1"/>
</dbReference>
<keyword evidence="7" id="KW-0517">Myogenesis</keyword>
<comment type="caution">
    <text evidence="11">The sequence shown here is derived from an EMBL/GenBank/DDBJ whole genome shotgun (WGS) entry which is preliminary data.</text>
</comment>
<organism evidence="11 12">
    <name type="scientific">Caenorhabditis nigoni</name>
    <dbReference type="NCBI Taxonomy" id="1611254"/>
    <lineage>
        <taxon>Eukaryota</taxon>
        <taxon>Metazoa</taxon>
        <taxon>Ecdysozoa</taxon>
        <taxon>Nematoda</taxon>
        <taxon>Chromadorea</taxon>
        <taxon>Rhabditida</taxon>
        <taxon>Rhabditina</taxon>
        <taxon>Rhabditomorpha</taxon>
        <taxon>Rhabditoidea</taxon>
        <taxon>Rhabditidae</taxon>
        <taxon>Peloderinae</taxon>
        <taxon>Caenorhabditis</taxon>
    </lineage>
</organism>
<gene>
    <name evidence="11" type="primary">Cni-frg-1</name>
    <name evidence="11" type="synonym">Cnig_chr_III.g8631</name>
    <name evidence="11" type="ORF">B9Z55_008631</name>
</gene>
<dbReference type="GO" id="GO:0006364">
    <property type="term" value="P:rRNA processing"/>
    <property type="evidence" value="ECO:0007669"/>
    <property type="project" value="UniProtKB-KW"/>
</dbReference>
<dbReference type="Gene3D" id="2.80.10.50">
    <property type="match status" value="1"/>
</dbReference>
<evidence type="ECO:0000256" key="2">
    <source>
        <dbReference type="ARBA" id="ARBA00004496"/>
    </source>
</evidence>
<evidence type="ECO:0000256" key="1">
    <source>
        <dbReference type="ARBA" id="ARBA00004408"/>
    </source>
</evidence>
<comment type="similarity">
    <text evidence="4">Belongs to the FRG1 family.</text>
</comment>
<dbReference type="PANTHER" id="PTHR12928">
    <property type="entry name" value="FRG1 PROTEIN"/>
    <property type="match status" value="1"/>
</dbReference>
<dbReference type="GO" id="GO:0015030">
    <property type="term" value="C:Cajal body"/>
    <property type="evidence" value="ECO:0007669"/>
    <property type="project" value="UniProtKB-SubCell"/>
</dbReference>
<dbReference type="AlphaFoldDB" id="A0A2G5UNG1"/>
<dbReference type="EMBL" id="PDUG01000003">
    <property type="protein sequence ID" value="PIC41097.1"/>
    <property type="molecule type" value="Genomic_DNA"/>
</dbReference>
<evidence type="ECO:0000256" key="4">
    <source>
        <dbReference type="ARBA" id="ARBA00010878"/>
    </source>
</evidence>
<accession>A0A2G5UNG1</accession>
<dbReference type="SUPFAM" id="SSF50405">
    <property type="entry name" value="Actin-crosslinking proteins"/>
    <property type="match status" value="1"/>
</dbReference>
<keyword evidence="12" id="KW-1185">Reference proteome</keyword>
<evidence type="ECO:0000313" key="12">
    <source>
        <dbReference type="Proteomes" id="UP000230233"/>
    </source>
</evidence>
<dbReference type="InterPro" id="IPR010414">
    <property type="entry name" value="FRG1"/>
</dbReference>
<evidence type="ECO:0000256" key="7">
    <source>
        <dbReference type="ARBA" id="ARBA00022541"/>
    </source>
</evidence>
<evidence type="ECO:0000313" key="11">
    <source>
        <dbReference type="EMBL" id="PIC41097.1"/>
    </source>
</evidence>
<dbReference type="STRING" id="1611254.A0A2G5UNG1"/>
<keyword evidence="8" id="KW-0698">rRNA processing</keyword>
<dbReference type="GO" id="GO:0051015">
    <property type="term" value="F:actin filament binding"/>
    <property type="evidence" value="ECO:0007669"/>
    <property type="project" value="TreeGrafter"/>
</dbReference>
<evidence type="ECO:0000256" key="5">
    <source>
        <dbReference type="ARBA" id="ARBA00022490"/>
    </source>
</evidence>
<evidence type="ECO:0000256" key="6">
    <source>
        <dbReference type="ARBA" id="ARBA00022517"/>
    </source>
</evidence>